<dbReference type="GO" id="GO:0003677">
    <property type="term" value="F:DNA binding"/>
    <property type="evidence" value="ECO:0007669"/>
    <property type="project" value="InterPro"/>
</dbReference>
<dbReference type="AlphaFoldDB" id="A0A812WTM8"/>
<protein>
    <submittedName>
        <fullName evidence="1">Uncharacterized protein</fullName>
    </submittedName>
</protein>
<gene>
    <name evidence="1" type="ORF">SPIL2461_LOCUS19434</name>
</gene>
<proteinExistence type="predicted"/>
<dbReference type="SUPFAM" id="SSF56349">
    <property type="entry name" value="DNA breaking-rejoining enzymes"/>
    <property type="match status" value="1"/>
</dbReference>
<evidence type="ECO:0000313" key="1">
    <source>
        <dbReference type="EMBL" id="CAE7693475.1"/>
    </source>
</evidence>
<organism evidence="1 2">
    <name type="scientific">Symbiodinium pilosum</name>
    <name type="common">Dinoflagellate</name>
    <dbReference type="NCBI Taxonomy" id="2952"/>
    <lineage>
        <taxon>Eukaryota</taxon>
        <taxon>Sar</taxon>
        <taxon>Alveolata</taxon>
        <taxon>Dinophyceae</taxon>
        <taxon>Suessiales</taxon>
        <taxon>Symbiodiniaceae</taxon>
        <taxon>Symbiodinium</taxon>
    </lineage>
</organism>
<accession>A0A812WTM8</accession>
<dbReference type="EMBL" id="CAJNIZ010044558">
    <property type="protein sequence ID" value="CAE7693475.1"/>
    <property type="molecule type" value="Genomic_DNA"/>
</dbReference>
<comment type="caution">
    <text evidence="1">The sequence shown here is derived from an EMBL/GenBank/DDBJ whole genome shotgun (WGS) entry which is preliminary data.</text>
</comment>
<name>A0A812WTM8_SYMPI</name>
<keyword evidence="2" id="KW-1185">Reference proteome</keyword>
<dbReference type="InterPro" id="IPR011010">
    <property type="entry name" value="DNA_brk_join_enz"/>
</dbReference>
<evidence type="ECO:0000313" key="2">
    <source>
        <dbReference type="Proteomes" id="UP000649617"/>
    </source>
</evidence>
<reference evidence="1" key="1">
    <citation type="submission" date="2021-02" db="EMBL/GenBank/DDBJ databases">
        <authorList>
            <person name="Dougan E. K."/>
            <person name="Rhodes N."/>
            <person name="Thang M."/>
            <person name="Chan C."/>
        </authorList>
    </citation>
    <scope>NUCLEOTIDE SEQUENCE</scope>
</reference>
<sequence length="609" mass="67477">MVKRCTRRQFNGNELAKLNRDAKHECYQPGQAVVRTGEWIVRLKSRRLGAAAHARPSQCAKGHAGDTRMPLPNHPSQSQCNQLSANGAIQHINMTAIGPFQIITCVNHKPCVLMAHAPISCPSKNLDTIKENAFLKGKQLRQSEPSTRRTDDPLYAVKLSTEPHARGFEAPFLVIVEHKADLAICPRSIVHDLGVPCRQALAEVNNPNLLDTNVVIDSQQLNTIGPRYGLPIQHHLPPVREAGLQSFPEREWFEDPEWISEICLLDSRVTIGAAAKGDNVADGPSRGSAVPLPSRGKPRWLERLLLGDAREFDKVVLSARIKKIPARWLRFLLLLGGDIERNPGPAPQRRRGPLDLNAGFAPSTAKKVQKSFAAFRAWLAATLTCAPEVVFESSVTTATALRGWTKSGSVALALLWDWKLWAGLVMIGFLAMLHPGELVALTRKDLVFPADTLGYTSSLFVHFRNPKTSRFARRQHGRIDDPCAFRFLESLYKGLGLEQKLYLASLRSFRRQWDAVLSRLGLPCRAAQQGATPGVLRGSGATHFYICTENIPLLAWRGRCARTKTLEYYLQEVAAQVLFLGLSDSTRSRIRVLDEASDALVESFSSATQ</sequence>
<dbReference type="Proteomes" id="UP000649617">
    <property type="component" value="Unassembled WGS sequence"/>
</dbReference>